<keyword evidence="4" id="KW-1185">Reference proteome</keyword>
<dbReference type="Proteomes" id="UP000292447">
    <property type="component" value="Chromosome I"/>
</dbReference>
<protein>
    <submittedName>
        <fullName evidence="3">Uncharacterized protein</fullName>
    </submittedName>
</protein>
<evidence type="ECO:0000313" key="3">
    <source>
        <dbReference type="EMBL" id="QBM86664.1"/>
    </source>
</evidence>
<evidence type="ECO:0000313" key="4">
    <source>
        <dbReference type="Proteomes" id="UP000292447"/>
    </source>
</evidence>
<keyword evidence="2" id="KW-0472">Membrane</keyword>
<evidence type="ECO:0000256" key="1">
    <source>
        <dbReference type="SAM" id="MobiDB-lite"/>
    </source>
</evidence>
<proteinExistence type="predicted"/>
<gene>
    <name evidence="3" type="ORF">METSCH_A13100</name>
</gene>
<sequence length="113" mass="12364">MSPDRSTVKFASPKRARAISNSETRPSEHPEIFESPDAKRHHSASVSSVASHMSDDYETFPRKPSHERDNIDLEKQLIISAGGNGASVCCFLMKILLLTTVVLGCGVLVFHAL</sequence>
<dbReference type="AlphaFoldDB" id="A0A4P6XM45"/>
<feature type="compositionally biased region" description="Basic and acidic residues" evidence="1">
    <location>
        <begin position="53"/>
        <end position="68"/>
    </location>
</feature>
<accession>A0A4P6XM45</accession>
<evidence type="ECO:0000256" key="2">
    <source>
        <dbReference type="SAM" id="Phobius"/>
    </source>
</evidence>
<feature type="region of interest" description="Disordered" evidence="1">
    <location>
        <begin position="1"/>
        <end position="68"/>
    </location>
</feature>
<name>A0A4P6XM45_9ASCO</name>
<feature type="compositionally biased region" description="Basic and acidic residues" evidence="1">
    <location>
        <begin position="25"/>
        <end position="38"/>
    </location>
</feature>
<reference evidence="4" key="1">
    <citation type="submission" date="2019-03" db="EMBL/GenBank/DDBJ databases">
        <title>Snf2 controls pulcherriminic acid biosynthesis and connects pigmentation and antifungal activity of the yeast Metschnikowia pulcherrima.</title>
        <authorList>
            <person name="Gore-Lloyd D."/>
            <person name="Sumann I."/>
            <person name="Brachmann A.O."/>
            <person name="Schneeberger K."/>
            <person name="Ortiz-Merino R.A."/>
            <person name="Moreno-Beltran M."/>
            <person name="Schlaefli M."/>
            <person name="Kirner P."/>
            <person name="Santos Kron A."/>
            <person name="Wolfe K.H."/>
            <person name="Piel J."/>
            <person name="Ahrens C.H."/>
            <person name="Henk D."/>
            <person name="Freimoser F.M."/>
        </authorList>
    </citation>
    <scope>NUCLEOTIDE SEQUENCE [LARGE SCALE GENOMIC DNA]</scope>
    <source>
        <strain evidence="4">APC 1.2</strain>
    </source>
</reference>
<keyword evidence="2" id="KW-1133">Transmembrane helix</keyword>
<dbReference type="EMBL" id="CP034456">
    <property type="protein sequence ID" value="QBM86664.1"/>
    <property type="molecule type" value="Genomic_DNA"/>
</dbReference>
<keyword evidence="2" id="KW-0812">Transmembrane</keyword>
<feature type="transmembrane region" description="Helical" evidence="2">
    <location>
        <begin position="85"/>
        <end position="110"/>
    </location>
</feature>
<organism evidence="3 4">
    <name type="scientific">Metschnikowia aff. pulcherrima</name>
    <dbReference type="NCBI Taxonomy" id="2163413"/>
    <lineage>
        <taxon>Eukaryota</taxon>
        <taxon>Fungi</taxon>
        <taxon>Dikarya</taxon>
        <taxon>Ascomycota</taxon>
        <taxon>Saccharomycotina</taxon>
        <taxon>Pichiomycetes</taxon>
        <taxon>Metschnikowiaceae</taxon>
        <taxon>Metschnikowia</taxon>
    </lineage>
</organism>